<reference evidence="5" key="2">
    <citation type="submission" date="2016-01" db="EMBL/GenBank/DDBJ databases">
        <title>Draft Genome Sequence of Paenibacillus amylolyticus Heshi-A3 that Was Isolated from Fermented Rice Bran with Aging Salted Mackerel, Which Was Named Heshiko as Traditional Fermented Seafood in Japan.</title>
        <authorList>
            <person name="Akuzawa S."/>
            <person name="Nakagawa J."/>
            <person name="Kanekatsu T."/>
            <person name="Kubota E."/>
            <person name="Ohtake R."/>
            <person name="Suzuki T."/>
            <person name="Kanesaki Y."/>
        </authorList>
    </citation>
    <scope>NUCLEOTIDE SEQUENCE [LARGE SCALE GENOMIC DNA]</scope>
    <source>
        <strain evidence="5">Heshi-A3</strain>
    </source>
</reference>
<comment type="subcellular location">
    <subcellularLocation>
        <location evidence="2">Cytoplasm</location>
    </subcellularLocation>
</comment>
<name>A0A117I3I1_PAEAM</name>
<dbReference type="AlphaFoldDB" id="A0A117I3I1"/>
<dbReference type="SUPFAM" id="SSF158221">
    <property type="entry name" value="YnzC-like"/>
    <property type="match status" value="1"/>
</dbReference>
<dbReference type="InterPro" id="IPR009242">
    <property type="entry name" value="DUF896"/>
</dbReference>
<reference evidence="4 5" key="1">
    <citation type="journal article" date="2016" name="Genome Announc.">
        <title>Draft Genome Sequence of Paenibacillus amylolyticus Heshi-A3, Isolated from Fermented Rice Bran in a Japanese Fermented Seafood Dish.</title>
        <authorList>
            <person name="Akuzawa S."/>
            <person name="Nagaoka J."/>
            <person name="Kanekatsu M."/>
            <person name="Kubota E."/>
            <person name="Ohtake R."/>
            <person name="Suzuki T."/>
            <person name="Kanesaki Y."/>
        </authorList>
    </citation>
    <scope>NUCLEOTIDE SEQUENCE [LARGE SCALE GENOMIC DNA]</scope>
    <source>
        <strain evidence="4 5">Heshi-A3</strain>
    </source>
</reference>
<evidence type="ECO:0000256" key="1">
    <source>
        <dbReference type="ARBA" id="ARBA00022490"/>
    </source>
</evidence>
<gene>
    <name evidence="4" type="ORF">PAHA3_5492</name>
</gene>
<evidence type="ECO:0000256" key="2">
    <source>
        <dbReference type="HAMAP-Rule" id="MF_01103"/>
    </source>
</evidence>
<dbReference type="PANTHER" id="PTHR37300:SF1">
    <property type="entry name" value="UPF0291 PROTEIN YNZC"/>
    <property type="match status" value="1"/>
</dbReference>
<comment type="similarity">
    <text evidence="2">Belongs to the UPF0291 family.</text>
</comment>
<evidence type="ECO:0000313" key="5">
    <source>
        <dbReference type="Proteomes" id="UP000069697"/>
    </source>
</evidence>
<proteinExistence type="inferred from homology"/>
<dbReference type="Pfam" id="PF05979">
    <property type="entry name" value="DUF896"/>
    <property type="match status" value="1"/>
</dbReference>
<dbReference type="Proteomes" id="UP000069697">
    <property type="component" value="Unassembled WGS sequence"/>
</dbReference>
<comment type="caution">
    <text evidence="4">The sequence shown here is derived from an EMBL/GenBank/DDBJ whole genome shotgun (WGS) entry which is preliminary data.</text>
</comment>
<feature type="region of interest" description="Disordered" evidence="3">
    <location>
        <begin position="55"/>
        <end position="76"/>
    </location>
</feature>
<accession>A0A117I3I1</accession>
<sequence>MMIPTLTRINELSRKAKEGGLTEMEKDEQARLRKEYLQTFRGSVNDILLNATIYDPNGDDVTPDKLKQEQANQNND</sequence>
<dbReference type="EMBL" id="BCNV01000009">
    <property type="protein sequence ID" value="GAS85369.1"/>
    <property type="molecule type" value="Genomic_DNA"/>
</dbReference>
<keyword evidence="1 2" id="KW-0963">Cytoplasm</keyword>
<dbReference type="Gene3D" id="1.10.287.540">
    <property type="entry name" value="Helix hairpin bin"/>
    <property type="match status" value="1"/>
</dbReference>
<dbReference type="HAMAP" id="MF_01103">
    <property type="entry name" value="UPF0291"/>
    <property type="match status" value="1"/>
</dbReference>
<organism evidence="4 5">
    <name type="scientific">Paenibacillus amylolyticus</name>
    <dbReference type="NCBI Taxonomy" id="1451"/>
    <lineage>
        <taxon>Bacteria</taxon>
        <taxon>Bacillati</taxon>
        <taxon>Bacillota</taxon>
        <taxon>Bacilli</taxon>
        <taxon>Bacillales</taxon>
        <taxon>Paenibacillaceae</taxon>
        <taxon>Paenibacillus</taxon>
    </lineage>
</organism>
<dbReference type="PANTHER" id="PTHR37300">
    <property type="entry name" value="UPF0291 PROTEIN CBO2609/CLC_2481"/>
    <property type="match status" value="1"/>
</dbReference>
<protein>
    <recommendedName>
        <fullName evidence="2">UPF0291 protein PAHA3_5492</fullName>
    </recommendedName>
</protein>
<evidence type="ECO:0000313" key="4">
    <source>
        <dbReference type="EMBL" id="GAS85369.1"/>
    </source>
</evidence>
<evidence type="ECO:0000256" key="3">
    <source>
        <dbReference type="SAM" id="MobiDB-lite"/>
    </source>
</evidence>
<dbReference type="GO" id="GO:0005737">
    <property type="term" value="C:cytoplasm"/>
    <property type="evidence" value="ECO:0007669"/>
    <property type="project" value="UniProtKB-SubCell"/>
</dbReference>